<gene>
    <name evidence="4" type="ORF">H359_0228</name>
</gene>
<evidence type="ECO:0000256" key="1">
    <source>
        <dbReference type="ARBA" id="ARBA00022676"/>
    </source>
</evidence>
<keyword evidence="2 4" id="KW-0808">Transferase</keyword>
<sequence length="213" mass="24170">MNIRFILIALVSLIITPLSAYSRDKCIKEPSAISSDEEYFKYLEEGEASRIYVSQEKSGQMKTREFVSLDLVSKYMVPILAYQIKKSGKHYDAIVAIPRGGLCLAQMLSYPLHIHNILFASAQSYFEGDIQGEVQIGQLPNLENYNRVLLVDDLLDSGNTIKVLLQTLGALYPKVAIDTCVGHIKLSRDPMPTYYCFEGKDWIIYEWYGSHVE</sequence>
<proteinExistence type="predicted"/>
<dbReference type="Proteomes" id="UP000016064">
    <property type="component" value="Unassembled WGS sequence"/>
</dbReference>
<evidence type="ECO:0000259" key="3">
    <source>
        <dbReference type="Pfam" id="PF00156"/>
    </source>
</evidence>
<dbReference type="PANTHER" id="PTHR43363">
    <property type="entry name" value="HYPOXANTHINE PHOSPHORIBOSYLTRANSFERASE"/>
    <property type="match status" value="1"/>
</dbReference>
<dbReference type="InterPro" id="IPR029057">
    <property type="entry name" value="PRTase-like"/>
</dbReference>
<evidence type="ECO:0000313" key="5">
    <source>
        <dbReference type="Proteomes" id="UP000016064"/>
    </source>
</evidence>
<evidence type="ECO:0000313" key="4">
    <source>
        <dbReference type="EMBL" id="EQM63028.1"/>
    </source>
</evidence>
<dbReference type="PANTHER" id="PTHR43363:SF1">
    <property type="entry name" value="HYPOXANTHINE-GUANINE PHOSPHORIBOSYLTRANSFERASE"/>
    <property type="match status" value="1"/>
</dbReference>
<protein>
    <submittedName>
        <fullName evidence="4">Phosphoribosyl transferase domain protein</fullName>
    </submittedName>
</protein>
<dbReference type="RefSeq" id="WP_020370872.1">
    <property type="nucleotide sequence ID" value="NZ_APJW01000001.1"/>
</dbReference>
<evidence type="ECO:0000256" key="2">
    <source>
        <dbReference type="ARBA" id="ARBA00022679"/>
    </source>
</evidence>
<keyword evidence="5" id="KW-1185">Reference proteome</keyword>
<feature type="domain" description="Phosphoribosyltransferase" evidence="3">
    <location>
        <begin position="80"/>
        <end position="204"/>
    </location>
</feature>
<organism evidence="4 5">
    <name type="scientific">Chlamydia ibidis 10-1398/6</name>
    <dbReference type="NCBI Taxonomy" id="1046581"/>
    <lineage>
        <taxon>Bacteria</taxon>
        <taxon>Pseudomonadati</taxon>
        <taxon>Chlamydiota</taxon>
        <taxon>Chlamydiia</taxon>
        <taxon>Chlamydiales</taxon>
        <taxon>Chlamydiaceae</taxon>
        <taxon>Chlamydia/Chlamydophila group</taxon>
        <taxon>Chlamydia</taxon>
    </lineage>
</organism>
<dbReference type="InterPro" id="IPR000836">
    <property type="entry name" value="PRTase_dom"/>
</dbReference>
<dbReference type="Pfam" id="PF00156">
    <property type="entry name" value="Pribosyltran"/>
    <property type="match status" value="1"/>
</dbReference>
<reference evidence="4 5" key="1">
    <citation type="submission" date="2013-07" db="EMBL/GenBank/DDBJ databases">
        <title>Isolation of a new Chlamydia species from the feral Sacred Ibis (Threskiornis aethiopicus): Chlamydia ibidis.</title>
        <authorList>
            <person name="Vorimore F."/>
            <person name="Hsia R.-C."/>
            <person name="Huot-Creasy H."/>
            <person name="Bastian S."/>
            <person name="Deruyter L."/>
            <person name="Passet A."/>
            <person name="Sachse K."/>
            <person name="Bavoil P."/>
            <person name="Myers G."/>
            <person name="Laroucau K."/>
        </authorList>
    </citation>
    <scope>NUCLEOTIDE SEQUENCE [LARGE SCALE GENOMIC DNA]</scope>
    <source>
        <strain evidence="4 5">10-1398/6</strain>
    </source>
</reference>
<dbReference type="SUPFAM" id="SSF53271">
    <property type="entry name" value="PRTase-like"/>
    <property type="match status" value="1"/>
</dbReference>
<name>A0ABP2XEW2_9CHLA</name>
<dbReference type="Gene3D" id="3.40.50.2020">
    <property type="match status" value="1"/>
</dbReference>
<keyword evidence="1" id="KW-0328">Glycosyltransferase</keyword>
<accession>A0ABP2XEW2</accession>
<comment type="caution">
    <text evidence="4">The sequence shown here is derived from an EMBL/GenBank/DDBJ whole genome shotgun (WGS) entry which is preliminary data.</text>
</comment>
<dbReference type="CDD" id="cd06223">
    <property type="entry name" value="PRTases_typeI"/>
    <property type="match status" value="1"/>
</dbReference>
<dbReference type="EMBL" id="APJW01000001">
    <property type="protein sequence ID" value="EQM63028.1"/>
    <property type="molecule type" value="Genomic_DNA"/>
</dbReference>
<dbReference type="GO" id="GO:0016740">
    <property type="term" value="F:transferase activity"/>
    <property type="evidence" value="ECO:0007669"/>
    <property type="project" value="UniProtKB-KW"/>
</dbReference>